<organism evidence="2 3">
    <name type="scientific">Jejudonia soesokkakensis</name>
    <dbReference type="NCBI Taxonomy" id="1323432"/>
    <lineage>
        <taxon>Bacteria</taxon>
        <taxon>Pseudomonadati</taxon>
        <taxon>Bacteroidota</taxon>
        <taxon>Flavobacteriia</taxon>
        <taxon>Flavobacteriales</taxon>
        <taxon>Flavobacteriaceae</taxon>
        <taxon>Jejudonia</taxon>
    </lineage>
</organism>
<keyword evidence="1" id="KW-0732">Signal</keyword>
<evidence type="ECO:0000313" key="2">
    <source>
        <dbReference type="EMBL" id="MFC7356939.1"/>
    </source>
</evidence>
<feature type="chain" id="PRO_5046518398" evidence="1">
    <location>
        <begin position="23"/>
        <end position="318"/>
    </location>
</feature>
<name>A0ABW2MPX7_9FLAO</name>
<evidence type="ECO:0000313" key="3">
    <source>
        <dbReference type="Proteomes" id="UP001596415"/>
    </source>
</evidence>
<sequence length="318" mass="35450">MKYNHFAIILIVLFGSVLSSNAQQDPQYTQYMYNTQIVNPAYAGSRDALSFGLLYRTQWVGFEGAPKTGTFTVNSPIGTLDNMGLGLSIVRDEIGPAIESNVNIDYSYTINTGEDAELSFGLKAGVDLLDVDFTKLNIFDDGDIFENNIDNKVQPQIGAGIYFNTEKFYVGLSVPNFLTTKHFDEGEINNIQNGTFDADISPAERLHYFLIAGYVFDLGENLKFKPATLVKAVSGAPLQWDVSANFLINEKFTLGAAYRWSAAFSALAGFQASDSIFIGFGYDYQTTDIEQFSDGSYEIMLRFDIFKKPERVLTPRFF</sequence>
<keyword evidence="3" id="KW-1185">Reference proteome</keyword>
<dbReference type="InterPro" id="IPR019861">
    <property type="entry name" value="PorP/SprF_Bacteroidetes"/>
</dbReference>
<reference evidence="3" key="1">
    <citation type="journal article" date="2019" name="Int. J. Syst. Evol. Microbiol.">
        <title>The Global Catalogue of Microorganisms (GCM) 10K type strain sequencing project: providing services to taxonomists for standard genome sequencing and annotation.</title>
        <authorList>
            <consortium name="The Broad Institute Genomics Platform"/>
            <consortium name="The Broad Institute Genome Sequencing Center for Infectious Disease"/>
            <person name="Wu L."/>
            <person name="Ma J."/>
        </authorList>
    </citation>
    <scope>NUCLEOTIDE SEQUENCE [LARGE SCALE GENOMIC DNA]</scope>
    <source>
        <strain evidence="3">CGMCC 1.16306</strain>
    </source>
</reference>
<evidence type="ECO:0000256" key="1">
    <source>
        <dbReference type="SAM" id="SignalP"/>
    </source>
</evidence>
<gene>
    <name evidence="2" type="ORF">ACFQO1_04525</name>
</gene>
<feature type="signal peptide" evidence="1">
    <location>
        <begin position="1"/>
        <end position="22"/>
    </location>
</feature>
<proteinExistence type="predicted"/>
<dbReference type="RefSeq" id="WP_380216776.1">
    <property type="nucleotide sequence ID" value="NZ_JBHTBN010000001.1"/>
</dbReference>
<dbReference type="NCBIfam" id="TIGR03519">
    <property type="entry name" value="T9SS_PorP_fam"/>
    <property type="match status" value="1"/>
</dbReference>
<dbReference type="EMBL" id="JBHTBN010000001">
    <property type="protein sequence ID" value="MFC7356939.1"/>
    <property type="molecule type" value="Genomic_DNA"/>
</dbReference>
<dbReference type="Proteomes" id="UP001596415">
    <property type="component" value="Unassembled WGS sequence"/>
</dbReference>
<accession>A0ABW2MPX7</accession>
<dbReference type="Pfam" id="PF11751">
    <property type="entry name" value="PorP_SprF"/>
    <property type="match status" value="1"/>
</dbReference>
<comment type="caution">
    <text evidence="2">The sequence shown here is derived from an EMBL/GenBank/DDBJ whole genome shotgun (WGS) entry which is preliminary data.</text>
</comment>
<protein>
    <submittedName>
        <fullName evidence="2">Type IX secretion system membrane protein PorP/SprF</fullName>
    </submittedName>
</protein>